<evidence type="ECO:0000256" key="5">
    <source>
        <dbReference type="SAM" id="Phobius"/>
    </source>
</evidence>
<dbReference type="GO" id="GO:0016020">
    <property type="term" value="C:membrane"/>
    <property type="evidence" value="ECO:0007669"/>
    <property type="project" value="UniProtKB-SubCell"/>
</dbReference>
<evidence type="ECO:0000256" key="2">
    <source>
        <dbReference type="ARBA" id="ARBA00022692"/>
    </source>
</evidence>
<evidence type="ECO:0000256" key="4">
    <source>
        <dbReference type="ARBA" id="ARBA00023136"/>
    </source>
</evidence>
<protein>
    <recommendedName>
        <fullName evidence="8">MAPEG family protein</fullName>
    </recommendedName>
</protein>
<keyword evidence="3 5" id="KW-1133">Transmembrane helix</keyword>
<dbReference type="InterPro" id="IPR001129">
    <property type="entry name" value="Membr-assoc_MAPEG"/>
</dbReference>
<comment type="subcellular location">
    <subcellularLocation>
        <location evidence="1">Membrane</location>
    </subcellularLocation>
</comment>
<feature type="transmembrane region" description="Helical" evidence="5">
    <location>
        <begin position="108"/>
        <end position="129"/>
    </location>
</feature>
<evidence type="ECO:0000313" key="7">
    <source>
        <dbReference type="Proteomes" id="UP000536640"/>
    </source>
</evidence>
<sequence>MNVELMCIVLLALLTIVLGIFVTVARGKFNVLSGSADDPEDTLNKLIRAHGNTIEYAPVLMILIYILSQYEYAAWVGWFIALVTFCRYLFVLGIIVPKTMAKPNPMRFVGAVGTYIFGLGLCFALLRYAV</sequence>
<dbReference type="InterPro" id="IPR023352">
    <property type="entry name" value="MAPEG-like_dom_sf"/>
</dbReference>
<keyword evidence="4 5" id="KW-0472">Membrane</keyword>
<comment type="caution">
    <text evidence="6">The sequence shown here is derived from an EMBL/GenBank/DDBJ whole genome shotgun (WGS) entry which is preliminary data.</text>
</comment>
<evidence type="ECO:0000313" key="6">
    <source>
        <dbReference type="EMBL" id="MBB5188652.1"/>
    </source>
</evidence>
<dbReference type="Pfam" id="PF01124">
    <property type="entry name" value="MAPEG"/>
    <property type="match status" value="1"/>
</dbReference>
<dbReference type="Proteomes" id="UP000536640">
    <property type="component" value="Unassembled WGS sequence"/>
</dbReference>
<proteinExistence type="predicted"/>
<evidence type="ECO:0008006" key="8">
    <source>
        <dbReference type="Google" id="ProtNLM"/>
    </source>
</evidence>
<reference evidence="6 7" key="1">
    <citation type="submission" date="2020-08" db="EMBL/GenBank/DDBJ databases">
        <title>Genomic Encyclopedia of Type Strains, Phase IV (KMG-IV): sequencing the most valuable type-strain genomes for metagenomic binning, comparative biology and taxonomic classification.</title>
        <authorList>
            <person name="Goeker M."/>
        </authorList>
    </citation>
    <scope>NUCLEOTIDE SEQUENCE [LARGE SCALE GENOMIC DNA]</scope>
    <source>
        <strain evidence="6 7">DSM 25701</strain>
    </source>
</reference>
<dbReference type="SUPFAM" id="SSF161084">
    <property type="entry name" value="MAPEG domain-like"/>
    <property type="match status" value="1"/>
</dbReference>
<dbReference type="RefSeq" id="WP_184464178.1">
    <property type="nucleotide sequence ID" value="NZ_JACHHW010000008.1"/>
</dbReference>
<feature type="transmembrane region" description="Helical" evidence="5">
    <location>
        <begin position="72"/>
        <end position="96"/>
    </location>
</feature>
<dbReference type="EMBL" id="JACHHW010000008">
    <property type="protein sequence ID" value="MBB5188652.1"/>
    <property type="molecule type" value="Genomic_DNA"/>
</dbReference>
<dbReference type="AlphaFoldDB" id="A0A840R8F0"/>
<evidence type="ECO:0000256" key="3">
    <source>
        <dbReference type="ARBA" id="ARBA00022989"/>
    </source>
</evidence>
<evidence type="ECO:0000256" key="1">
    <source>
        <dbReference type="ARBA" id="ARBA00004370"/>
    </source>
</evidence>
<keyword evidence="2 5" id="KW-0812">Transmembrane</keyword>
<accession>A0A840R8F0</accession>
<organism evidence="6 7">
    <name type="scientific">Zhongshania antarctica</name>
    <dbReference type="NCBI Taxonomy" id="641702"/>
    <lineage>
        <taxon>Bacteria</taxon>
        <taxon>Pseudomonadati</taxon>
        <taxon>Pseudomonadota</taxon>
        <taxon>Gammaproteobacteria</taxon>
        <taxon>Cellvibrionales</taxon>
        <taxon>Spongiibacteraceae</taxon>
        <taxon>Zhongshania</taxon>
    </lineage>
</organism>
<keyword evidence="7" id="KW-1185">Reference proteome</keyword>
<name>A0A840R8F0_9GAMM</name>
<dbReference type="Gene3D" id="1.20.120.550">
    <property type="entry name" value="Membrane associated eicosanoid/glutathione metabolism-like domain"/>
    <property type="match status" value="1"/>
</dbReference>
<gene>
    <name evidence="6" type="ORF">HNQ57_002942</name>
</gene>